<evidence type="ECO:0000313" key="4">
    <source>
        <dbReference type="EnsemblMetazoa" id="ASTEI11435-PA"/>
    </source>
</evidence>
<dbReference type="GO" id="GO:0015031">
    <property type="term" value="P:protein transport"/>
    <property type="evidence" value="ECO:0007669"/>
    <property type="project" value="UniProtKB-KW"/>
</dbReference>
<dbReference type="VEuPathDB" id="VectorBase:ASTEI11435"/>
<keyword evidence="2" id="KW-0813">Transport</keyword>
<evidence type="ECO:0000256" key="1">
    <source>
        <dbReference type="ARBA" id="ARBA00010394"/>
    </source>
</evidence>
<accession>A0A182YSJ9</accession>
<evidence type="ECO:0000256" key="2">
    <source>
        <dbReference type="ARBA" id="ARBA00022448"/>
    </source>
</evidence>
<dbReference type="SUPFAM" id="SSF48371">
    <property type="entry name" value="ARM repeat"/>
    <property type="match status" value="1"/>
</dbReference>
<dbReference type="VEuPathDB" id="VectorBase:ASTEI20_040451"/>
<reference evidence="4" key="2">
    <citation type="submission" date="2020-05" db="UniProtKB">
        <authorList>
            <consortium name="EnsemblMetazoa"/>
        </authorList>
    </citation>
    <scope>IDENTIFICATION</scope>
    <source>
        <strain evidence="4">Indian</strain>
    </source>
</reference>
<dbReference type="InterPro" id="IPR011989">
    <property type="entry name" value="ARM-like"/>
</dbReference>
<dbReference type="PANTHER" id="PTHR23316">
    <property type="entry name" value="IMPORTIN ALPHA"/>
    <property type="match status" value="1"/>
</dbReference>
<evidence type="ECO:0008006" key="6">
    <source>
        <dbReference type="Google" id="ProtNLM"/>
    </source>
</evidence>
<dbReference type="InterPro" id="IPR032413">
    <property type="entry name" value="Arm_3"/>
</dbReference>
<dbReference type="AlphaFoldDB" id="A0A182YSJ9"/>
<dbReference type="OMA" id="YPRIVIV"/>
<keyword evidence="5" id="KW-1185">Reference proteome</keyword>
<name>A0A182YSJ9_ANOST</name>
<organism evidence="4 5">
    <name type="scientific">Anopheles stephensi</name>
    <name type="common">Indo-Pakistan malaria mosquito</name>
    <dbReference type="NCBI Taxonomy" id="30069"/>
    <lineage>
        <taxon>Eukaryota</taxon>
        <taxon>Metazoa</taxon>
        <taxon>Ecdysozoa</taxon>
        <taxon>Arthropoda</taxon>
        <taxon>Hexapoda</taxon>
        <taxon>Insecta</taxon>
        <taxon>Pterygota</taxon>
        <taxon>Neoptera</taxon>
        <taxon>Endopterygota</taxon>
        <taxon>Diptera</taxon>
        <taxon>Nematocera</taxon>
        <taxon>Culicoidea</taxon>
        <taxon>Culicidae</taxon>
        <taxon>Anophelinae</taxon>
        <taxon>Anopheles</taxon>
    </lineage>
</organism>
<dbReference type="InterPro" id="IPR016024">
    <property type="entry name" value="ARM-type_fold"/>
</dbReference>
<dbReference type="Proteomes" id="UP000076408">
    <property type="component" value="Unassembled WGS sequence"/>
</dbReference>
<dbReference type="STRING" id="30069.A0A182YSJ9"/>
<dbReference type="Pfam" id="PF16186">
    <property type="entry name" value="Arm_3"/>
    <property type="match status" value="1"/>
</dbReference>
<evidence type="ECO:0000313" key="5">
    <source>
        <dbReference type="Proteomes" id="UP000076408"/>
    </source>
</evidence>
<reference evidence="5" key="1">
    <citation type="journal article" date="2014" name="Genome Biol.">
        <title>Genome analysis of a major urban malaria vector mosquito, Anopheles stephensi.</title>
        <authorList>
            <person name="Jiang X."/>
            <person name="Peery A."/>
            <person name="Hall A.B."/>
            <person name="Sharma A."/>
            <person name="Chen X.G."/>
            <person name="Waterhouse R.M."/>
            <person name="Komissarov A."/>
            <person name="Riehle M.M."/>
            <person name="Shouche Y."/>
            <person name="Sharakhova M.V."/>
            <person name="Lawson D."/>
            <person name="Pakpour N."/>
            <person name="Arensburger P."/>
            <person name="Davidson V.L."/>
            <person name="Eiglmeier K."/>
            <person name="Emrich S."/>
            <person name="George P."/>
            <person name="Kennedy R.C."/>
            <person name="Mane S.P."/>
            <person name="Maslen G."/>
            <person name="Oringanje C."/>
            <person name="Qi Y."/>
            <person name="Settlage R."/>
            <person name="Tojo M."/>
            <person name="Tubio J.M."/>
            <person name="Unger M.F."/>
            <person name="Wang B."/>
            <person name="Vernick K.D."/>
            <person name="Ribeiro J.M."/>
            <person name="James A.A."/>
            <person name="Michel K."/>
            <person name="Riehle M.A."/>
            <person name="Luckhart S."/>
            <person name="Sharakhov I.V."/>
            <person name="Tu Z."/>
        </authorList>
    </citation>
    <scope>NUCLEOTIDE SEQUENCE [LARGE SCALE GENOMIC DNA]</scope>
    <source>
        <strain evidence="5">Indian</strain>
    </source>
</reference>
<dbReference type="Gene3D" id="1.25.10.10">
    <property type="entry name" value="Leucine-rich Repeat Variant"/>
    <property type="match status" value="1"/>
</dbReference>
<protein>
    <recommendedName>
        <fullName evidence="6">Importin N-terminal domain-containing protein</fullName>
    </recommendedName>
</protein>
<comment type="similarity">
    <text evidence="1">Belongs to the importin alpha family.</text>
</comment>
<sequence length="106" mass="12144">MCELLTVMDPKIITVALNGLENILKVGEEQRTKPNPYAVMIEECYGLDKLEFLQSHQNNDIYEKAFSIIQKYFSNDDEDLAVAPTTDNNQFQFNADQSVPMDGFQF</sequence>
<evidence type="ECO:0000256" key="3">
    <source>
        <dbReference type="ARBA" id="ARBA00022927"/>
    </source>
</evidence>
<dbReference type="VEuPathDB" id="VectorBase:ASTE000564"/>
<keyword evidence="3" id="KW-0653">Protein transport</keyword>
<proteinExistence type="inferred from homology"/>
<dbReference type="EnsemblMetazoa" id="ASTEI11435-RA">
    <property type="protein sequence ID" value="ASTEI11435-PA"/>
    <property type="gene ID" value="ASTEI11435"/>
</dbReference>